<sequence>MTSKRHSTTRLAPNRVDDDRLLDAARESVLSVGVRRTTLAEVARLAEVSRMTLYRRFPDVRSLLAELMTRQFGALLGREAQRVEHLPTARRRLIEGAIGSIRALAEDPVMHAVLDLDGEVLMPYVVQRSGRVQRLADQFLAAQVVDGHTDGSIRAGEASTQARMLRMMLQSFVLSLRTSPDDVPVDALLAELDRTLEAGLAP</sequence>
<evidence type="ECO:0000313" key="5">
    <source>
        <dbReference type="Proteomes" id="UP000295444"/>
    </source>
</evidence>
<dbReference type="InterPro" id="IPR050109">
    <property type="entry name" value="HTH-type_TetR-like_transc_reg"/>
</dbReference>
<protein>
    <submittedName>
        <fullName evidence="4">TetR family transcriptional regulator</fullName>
    </submittedName>
</protein>
<name>A0A4R6SJJ8_LABRH</name>
<dbReference type="PANTHER" id="PTHR30055:SF153">
    <property type="entry name" value="HTH-TYPE TRANSCRIPTIONAL REPRESSOR RV3405C"/>
    <property type="match status" value="1"/>
</dbReference>
<dbReference type="InterPro" id="IPR036271">
    <property type="entry name" value="Tet_transcr_reg_TetR-rel_C_sf"/>
</dbReference>
<accession>A0A4R6SJJ8</accession>
<reference evidence="4 5" key="1">
    <citation type="submission" date="2019-03" db="EMBL/GenBank/DDBJ databases">
        <title>Genomic Encyclopedia of Type Strains, Phase IV (KMG-IV): sequencing the most valuable type-strain genomes for metagenomic binning, comparative biology and taxonomic classification.</title>
        <authorList>
            <person name="Goeker M."/>
        </authorList>
    </citation>
    <scope>NUCLEOTIDE SEQUENCE [LARGE SCALE GENOMIC DNA]</scope>
    <source>
        <strain evidence="4 5">DSM 45361</strain>
    </source>
</reference>
<dbReference type="OrthoDB" id="3267320at2"/>
<dbReference type="PROSITE" id="PS50977">
    <property type="entry name" value="HTH_TETR_2"/>
    <property type="match status" value="1"/>
</dbReference>
<dbReference type="Gene3D" id="1.10.357.10">
    <property type="entry name" value="Tetracycline Repressor, domain 2"/>
    <property type="match status" value="1"/>
</dbReference>
<dbReference type="Proteomes" id="UP000295444">
    <property type="component" value="Unassembled WGS sequence"/>
</dbReference>
<keyword evidence="5" id="KW-1185">Reference proteome</keyword>
<dbReference type="GO" id="GO:0000976">
    <property type="term" value="F:transcription cis-regulatory region binding"/>
    <property type="evidence" value="ECO:0007669"/>
    <property type="project" value="TreeGrafter"/>
</dbReference>
<dbReference type="GO" id="GO:0003700">
    <property type="term" value="F:DNA-binding transcription factor activity"/>
    <property type="evidence" value="ECO:0007669"/>
    <property type="project" value="TreeGrafter"/>
</dbReference>
<comment type="caution">
    <text evidence="4">The sequence shown here is derived from an EMBL/GenBank/DDBJ whole genome shotgun (WGS) entry which is preliminary data.</text>
</comment>
<feature type="DNA-binding region" description="H-T-H motif" evidence="2">
    <location>
        <begin position="38"/>
        <end position="57"/>
    </location>
</feature>
<dbReference type="EMBL" id="SNXZ01000001">
    <property type="protein sequence ID" value="TDQ04496.1"/>
    <property type="molecule type" value="Genomic_DNA"/>
</dbReference>
<proteinExistence type="predicted"/>
<evidence type="ECO:0000256" key="2">
    <source>
        <dbReference type="PROSITE-ProRule" id="PRU00335"/>
    </source>
</evidence>
<feature type="domain" description="HTH tetR-type" evidence="3">
    <location>
        <begin position="15"/>
        <end position="75"/>
    </location>
</feature>
<evidence type="ECO:0000313" key="4">
    <source>
        <dbReference type="EMBL" id="TDQ04496.1"/>
    </source>
</evidence>
<evidence type="ECO:0000259" key="3">
    <source>
        <dbReference type="PROSITE" id="PS50977"/>
    </source>
</evidence>
<dbReference type="PANTHER" id="PTHR30055">
    <property type="entry name" value="HTH-TYPE TRANSCRIPTIONAL REGULATOR RUTR"/>
    <property type="match status" value="1"/>
</dbReference>
<dbReference type="SUPFAM" id="SSF48498">
    <property type="entry name" value="Tetracyclin repressor-like, C-terminal domain"/>
    <property type="match status" value="1"/>
</dbReference>
<evidence type="ECO:0000256" key="1">
    <source>
        <dbReference type="ARBA" id="ARBA00023125"/>
    </source>
</evidence>
<dbReference type="Pfam" id="PF00440">
    <property type="entry name" value="TetR_N"/>
    <property type="match status" value="1"/>
</dbReference>
<dbReference type="InterPro" id="IPR001647">
    <property type="entry name" value="HTH_TetR"/>
</dbReference>
<gene>
    <name evidence="4" type="ORF">EV186_101448</name>
</gene>
<dbReference type="InterPro" id="IPR009057">
    <property type="entry name" value="Homeodomain-like_sf"/>
</dbReference>
<dbReference type="RefSeq" id="WP_133847389.1">
    <property type="nucleotide sequence ID" value="NZ_SNXZ01000001.1"/>
</dbReference>
<dbReference type="Gene3D" id="1.10.10.60">
    <property type="entry name" value="Homeodomain-like"/>
    <property type="match status" value="1"/>
</dbReference>
<dbReference type="AlphaFoldDB" id="A0A4R6SJJ8"/>
<dbReference type="SUPFAM" id="SSF46689">
    <property type="entry name" value="Homeodomain-like"/>
    <property type="match status" value="1"/>
</dbReference>
<keyword evidence="1 2" id="KW-0238">DNA-binding</keyword>
<organism evidence="4 5">
    <name type="scientific">Labedaea rhizosphaerae</name>
    <dbReference type="NCBI Taxonomy" id="598644"/>
    <lineage>
        <taxon>Bacteria</taxon>
        <taxon>Bacillati</taxon>
        <taxon>Actinomycetota</taxon>
        <taxon>Actinomycetes</taxon>
        <taxon>Pseudonocardiales</taxon>
        <taxon>Pseudonocardiaceae</taxon>
        <taxon>Labedaea</taxon>
    </lineage>
</organism>